<feature type="transmembrane region" description="Helical" evidence="6">
    <location>
        <begin position="45"/>
        <end position="68"/>
    </location>
</feature>
<keyword evidence="3 6" id="KW-0812">Transmembrane</keyword>
<feature type="transmembrane region" description="Helical" evidence="6">
    <location>
        <begin position="12"/>
        <end position="39"/>
    </location>
</feature>
<dbReference type="EMBL" id="CP018866">
    <property type="protein sequence ID" value="AST91304.1"/>
    <property type="molecule type" value="Genomic_DNA"/>
</dbReference>
<feature type="transmembrane region" description="Helical" evidence="6">
    <location>
        <begin position="89"/>
        <end position="117"/>
    </location>
</feature>
<dbReference type="InterPro" id="IPR010432">
    <property type="entry name" value="RDD"/>
</dbReference>
<reference evidence="8 9" key="1">
    <citation type="submission" date="2016-12" db="EMBL/GenBank/DDBJ databases">
        <title>The whole genome sequencing and assembly of Bacillus cohnii DSM 6307T strain.</title>
        <authorList>
            <person name="Lee Y.-J."/>
            <person name="Yi H."/>
            <person name="Bahn Y.-S."/>
            <person name="Kim J.F."/>
            <person name="Lee D.-W."/>
        </authorList>
    </citation>
    <scope>NUCLEOTIDE SEQUENCE [LARGE SCALE GENOMIC DNA]</scope>
    <source>
        <strain evidence="8 9">DSM 6307</strain>
    </source>
</reference>
<evidence type="ECO:0000256" key="1">
    <source>
        <dbReference type="ARBA" id="ARBA00004651"/>
    </source>
</evidence>
<organism evidence="8 9">
    <name type="scientific">Sutcliffiella cohnii</name>
    <dbReference type="NCBI Taxonomy" id="33932"/>
    <lineage>
        <taxon>Bacteria</taxon>
        <taxon>Bacillati</taxon>
        <taxon>Bacillota</taxon>
        <taxon>Bacilli</taxon>
        <taxon>Bacillales</taxon>
        <taxon>Bacillaceae</taxon>
        <taxon>Sutcliffiella</taxon>
    </lineage>
</organism>
<accession>A0A223KPM2</accession>
<dbReference type="PANTHER" id="PTHR36115:SF9">
    <property type="entry name" value="LMO1584 PROTEIN"/>
    <property type="match status" value="1"/>
</dbReference>
<dbReference type="PANTHER" id="PTHR36115">
    <property type="entry name" value="PROLINE-RICH ANTIGEN HOMOLOG-RELATED"/>
    <property type="match status" value="1"/>
</dbReference>
<dbReference type="KEGG" id="bcoh:BC6307_08445"/>
<keyword evidence="9" id="KW-1185">Reference proteome</keyword>
<proteinExistence type="predicted"/>
<dbReference type="GO" id="GO:0005886">
    <property type="term" value="C:plasma membrane"/>
    <property type="evidence" value="ECO:0007669"/>
    <property type="project" value="UniProtKB-SubCell"/>
</dbReference>
<protein>
    <recommendedName>
        <fullName evidence="7">RDD domain-containing protein</fullName>
    </recommendedName>
</protein>
<keyword evidence="2" id="KW-1003">Cell membrane</keyword>
<feature type="domain" description="RDD" evidence="7">
    <location>
        <begin position="7"/>
        <end position="130"/>
    </location>
</feature>
<dbReference type="Pfam" id="PF06271">
    <property type="entry name" value="RDD"/>
    <property type="match status" value="1"/>
</dbReference>
<evidence type="ECO:0000256" key="4">
    <source>
        <dbReference type="ARBA" id="ARBA00022989"/>
    </source>
</evidence>
<dbReference type="InterPro" id="IPR051791">
    <property type="entry name" value="Pra-immunoreactive"/>
</dbReference>
<keyword evidence="4 6" id="KW-1133">Transmembrane helix</keyword>
<evidence type="ECO:0000256" key="6">
    <source>
        <dbReference type="SAM" id="Phobius"/>
    </source>
</evidence>
<dbReference type="RefSeq" id="WP_066411870.1">
    <property type="nucleotide sequence ID" value="NZ_CP018866.1"/>
</dbReference>
<dbReference type="AlphaFoldDB" id="A0A223KPM2"/>
<gene>
    <name evidence="8" type="ORF">BC6307_08445</name>
</gene>
<evidence type="ECO:0000259" key="7">
    <source>
        <dbReference type="Pfam" id="PF06271"/>
    </source>
</evidence>
<name>A0A223KPM2_9BACI</name>
<sequence>MYEVSDPAGFWVRLGAGILDGLLVLVVISFILSLILGIPLGSESWVLYLLEAAYYVVVPVVWAGYTIGKKALGIRIVRMDGSDVKIGNMLLRTFVAGLIYGITFGIALIVSVTMVAAREDKRSLHDFIAGTYVTYNAPEENY</sequence>
<evidence type="ECO:0000313" key="8">
    <source>
        <dbReference type="EMBL" id="AST91304.1"/>
    </source>
</evidence>
<evidence type="ECO:0000313" key="9">
    <source>
        <dbReference type="Proteomes" id="UP000215224"/>
    </source>
</evidence>
<dbReference type="Proteomes" id="UP000215224">
    <property type="component" value="Chromosome"/>
</dbReference>
<evidence type="ECO:0000256" key="5">
    <source>
        <dbReference type="ARBA" id="ARBA00023136"/>
    </source>
</evidence>
<dbReference type="STRING" id="1314751.GCA_001591425_00597"/>
<evidence type="ECO:0000256" key="3">
    <source>
        <dbReference type="ARBA" id="ARBA00022692"/>
    </source>
</evidence>
<keyword evidence="5 6" id="KW-0472">Membrane</keyword>
<evidence type="ECO:0000256" key="2">
    <source>
        <dbReference type="ARBA" id="ARBA00022475"/>
    </source>
</evidence>
<comment type="subcellular location">
    <subcellularLocation>
        <location evidence="1">Cell membrane</location>
        <topology evidence="1">Multi-pass membrane protein</topology>
    </subcellularLocation>
</comment>